<gene>
    <name evidence="15" type="ORF">DGAL_LOCUS682</name>
</gene>
<evidence type="ECO:0000256" key="13">
    <source>
        <dbReference type="SAM" id="SignalP"/>
    </source>
</evidence>
<dbReference type="PANTHER" id="PTHR42643">
    <property type="entry name" value="IONOTROPIC RECEPTOR 20A-RELATED"/>
    <property type="match status" value="1"/>
</dbReference>
<evidence type="ECO:0000313" key="16">
    <source>
        <dbReference type="Proteomes" id="UP000789390"/>
    </source>
</evidence>
<evidence type="ECO:0000256" key="9">
    <source>
        <dbReference type="ARBA" id="ARBA00023180"/>
    </source>
</evidence>
<evidence type="ECO:0000256" key="6">
    <source>
        <dbReference type="ARBA" id="ARBA00023065"/>
    </source>
</evidence>
<keyword evidence="2" id="KW-0813">Transport</keyword>
<feature type="chain" id="PRO_5035167986" description="Ionotropic glutamate receptor L-glutamate and glycine-binding domain-containing protein" evidence="13">
    <location>
        <begin position="24"/>
        <end position="637"/>
    </location>
</feature>
<dbReference type="Gene3D" id="3.40.190.10">
    <property type="entry name" value="Periplasmic binding protein-like II"/>
    <property type="match status" value="1"/>
</dbReference>
<dbReference type="AlphaFoldDB" id="A0A8J2WEH5"/>
<feature type="signal peptide" evidence="13">
    <location>
        <begin position="1"/>
        <end position="23"/>
    </location>
</feature>
<keyword evidence="16" id="KW-1185">Reference proteome</keyword>
<dbReference type="InterPro" id="IPR052192">
    <property type="entry name" value="Insect_Ionotropic_Sensory_Rcpt"/>
</dbReference>
<keyword evidence="11" id="KW-0407">Ion channel</keyword>
<proteinExistence type="predicted"/>
<dbReference type="PANTHER" id="PTHR42643:SF24">
    <property type="entry name" value="IONOTROPIC RECEPTOR 60A"/>
    <property type="match status" value="1"/>
</dbReference>
<comment type="subcellular location">
    <subcellularLocation>
        <location evidence="1">Cell membrane</location>
        <topology evidence="1">Multi-pass membrane protein</topology>
    </subcellularLocation>
</comment>
<dbReference type="InterPro" id="IPR019594">
    <property type="entry name" value="Glu/Gly-bd"/>
</dbReference>
<reference evidence="15" key="1">
    <citation type="submission" date="2021-11" db="EMBL/GenBank/DDBJ databases">
        <authorList>
            <person name="Schell T."/>
        </authorList>
    </citation>
    <scope>NUCLEOTIDE SEQUENCE</scope>
    <source>
        <strain evidence="15">M5</strain>
    </source>
</reference>
<evidence type="ECO:0000256" key="8">
    <source>
        <dbReference type="ARBA" id="ARBA00023170"/>
    </source>
</evidence>
<dbReference type="SUPFAM" id="SSF53850">
    <property type="entry name" value="Periplasmic binding protein-like II"/>
    <property type="match status" value="1"/>
</dbReference>
<keyword evidence="6" id="KW-0406">Ion transport</keyword>
<evidence type="ECO:0000256" key="2">
    <source>
        <dbReference type="ARBA" id="ARBA00022448"/>
    </source>
</evidence>
<keyword evidence="8" id="KW-0675">Receptor</keyword>
<dbReference type="EMBL" id="CAKKLH010000003">
    <property type="protein sequence ID" value="CAH0098599.1"/>
    <property type="molecule type" value="Genomic_DNA"/>
</dbReference>
<keyword evidence="3" id="KW-1003">Cell membrane</keyword>
<protein>
    <recommendedName>
        <fullName evidence="14">Ionotropic glutamate receptor L-glutamate and glycine-binding domain-containing protein</fullName>
    </recommendedName>
</protein>
<feature type="transmembrane region" description="Helical" evidence="12">
    <location>
        <begin position="406"/>
        <end position="426"/>
    </location>
</feature>
<name>A0A8J2WEH5_9CRUS</name>
<keyword evidence="4 12" id="KW-0812">Transmembrane</keyword>
<evidence type="ECO:0000256" key="4">
    <source>
        <dbReference type="ARBA" id="ARBA00022692"/>
    </source>
</evidence>
<dbReference type="GO" id="GO:0005886">
    <property type="term" value="C:plasma membrane"/>
    <property type="evidence" value="ECO:0007669"/>
    <property type="project" value="UniProtKB-SubCell"/>
</dbReference>
<sequence>MEEFIIGAFLLLLSASQFQFCNAENRYSHYKHLKVKFVHELAENGRFQWKSLTVLFTEDAINENSDWIFELNVPKVMIELSSIDYSSISLTQPTDAYLILTTEQSTKTTANSIEKLLISKQLDSSKTFLIFSKKIAATLYVLNDLDLILVEDTNSWNSKTGIVNKPILRFSRYRSLSSLELAELSGYYEGGVLKADHKQILFDQSFNYRDRPVKVTTFNVPPTTIDCKEGKDQICGRDPNLIRVIGEVLHFQPVFSSPIQIKSKLGDKLENGTWTGLIGEVSRGETVLGVANVFMTLHYMEQVEFSYPYDISCSTFLTPSPELWPQLYALIKPFDLSIWMATIFSLFIGGLLIQIVALTYHKLFGSRDPLRFFGEAMIYNAQSITGTRSGSDEKSSWPVRIYTSNWWLFCFLLGTVYRTGLISWLARSPILMAPVDTIAQLVRSDLTPYGYNTFVRDLAQYSSDPDTIQLGGRLKLVPPNMTVQFLMGKENFNAIFENKHYLKYLSMKILPSTMHDIAVNRIDPRQRLHVMHECLRSFPVAIAMTPGTPLKSAMTQIIHQLNAAGIIDYWLDTVVHSEVAMTTKRYKKKEPFSLHSLEGAFYLLLLCYSIDIVAFVAELVFHRVWSRRFPNNNVRIN</sequence>
<dbReference type="Proteomes" id="UP000789390">
    <property type="component" value="Unassembled WGS sequence"/>
</dbReference>
<keyword evidence="13" id="KW-0732">Signal</keyword>
<dbReference type="Gene3D" id="1.10.287.70">
    <property type="match status" value="1"/>
</dbReference>
<evidence type="ECO:0000256" key="12">
    <source>
        <dbReference type="SAM" id="Phobius"/>
    </source>
</evidence>
<evidence type="ECO:0000313" key="15">
    <source>
        <dbReference type="EMBL" id="CAH0098599.1"/>
    </source>
</evidence>
<evidence type="ECO:0000256" key="7">
    <source>
        <dbReference type="ARBA" id="ARBA00023136"/>
    </source>
</evidence>
<keyword evidence="7 12" id="KW-0472">Membrane</keyword>
<keyword evidence="5 12" id="KW-1133">Transmembrane helix</keyword>
<organism evidence="15 16">
    <name type="scientific">Daphnia galeata</name>
    <dbReference type="NCBI Taxonomy" id="27404"/>
    <lineage>
        <taxon>Eukaryota</taxon>
        <taxon>Metazoa</taxon>
        <taxon>Ecdysozoa</taxon>
        <taxon>Arthropoda</taxon>
        <taxon>Crustacea</taxon>
        <taxon>Branchiopoda</taxon>
        <taxon>Diplostraca</taxon>
        <taxon>Cladocera</taxon>
        <taxon>Anomopoda</taxon>
        <taxon>Daphniidae</taxon>
        <taxon>Daphnia</taxon>
    </lineage>
</organism>
<accession>A0A8J2WEH5</accession>
<keyword evidence="9" id="KW-0325">Glycoprotein</keyword>
<keyword evidence="10" id="KW-1071">Ligand-gated ion channel</keyword>
<evidence type="ECO:0000256" key="5">
    <source>
        <dbReference type="ARBA" id="ARBA00022989"/>
    </source>
</evidence>
<evidence type="ECO:0000256" key="11">
    <source>
        <dbReference type="ARBA" id="ARBA00023303"/>
    </source>
</evidence>
<feature type="domain" description="Ionotropic glutamate receptor L-glutamate and glycine-binding" evidence="14">
    <location>
        <begin position="214"/>
        <end position="319"/>
    </location>
</feature>
<dbReference type="OrthoDB" id="5984008at2759"/>
<evidence type="ECO:0000259" key="14">
    <source>
        <dbReference type="Pfam" id="PF10613"/>
    </source>
</evidence>
<dbReference type="Pfam" id="PF10613">
    <property type="entry name" value="Lig_chan-Glu_bd"/>
    <property type="match status" value="1"/>
</dbReference>
<evidence type="ECO:0000256" key="3">
    <source>
        <dbReference type="ARBA" id="ARBA00022475"/>
    </source>
</evidence>
<comment type="caution">
    <text evidence="15">The sequence shown here is derived from an EMBL/GenBank/DDBJ whole genome shotgun (WGS) entry which is preliminary data.</text>
</comment>
<feature type="transmembrane region" description="Helical" evidence="12">
    <location>
        <begin position="336"/>
        <end position="360"/>
    </location>
</feature>
<evidence type="ECO:0000256" key="1">
    <source>
        <dbReference type="ARBA" id="ARBA00004651"/>
    </source>
</evidence>
<feature type="transmembrane region" description="Helical" evidence="12">
    <location>
        <begin position="600"/>
        <end position="621"/>
    </location>
</feature>
<evidence type="ECO:0000256" key="10">
    <source>
        <dbReference type="ARBA" id="ARBA00023286"/>
    </source>
</evidence>